<feature type="region of interest" description="Disordered" evidence="2">
    <location>
        <begin position="301"/>
        <end position="328"/>
    </location>
</feature>
<accession>A0AAD3T5A5</accession>
<feature type="coiled-coil region" evidence="1">
    <location>
        <begin position="157"/>
        <end position="184"/>
    </location>
</feature>
<comment type="caution">
    <text evidence="3">The sequence shown here is derived from an EMBL/GenBank/DDBJ whole genome shotgun (WGS) entry which is preliminary data.</text>
</comment>
<dbReference type="Proteomes" id="UP001279734">
    <property type="component" value="Unassembled WGS sequence"/>
</dbReference>
<sequence length="354" mass="41553">MRTVKEDVTASCDRKKWATLFGALVHMLQNQQSQLETLVGERERLGDRIRVQYDRWVSDVRLFDDQISQMKREMALAELARSVELAKADLVRDFKDREAFLYKLKLEHMEDELTDFKAWFDFRSHRCQDQKYISPHKMYETSKDKETDGSPSRIVNSKKAECHYETLEDEVKRLKFEYDKLSVKHNHEVSALLSEKDFVWNHYRNMEGEYVDQLRMKNEEVDRLNEDIVKLLASMEELQSTNMEKKGKIACVEANVAKLEAETKMKNEEISRLSKEVELSRGLKSSHPFTPLLNPCMIEPKASRLEGNGGSQNERSTNVKKESSSSMQRIRIIKRKQLNQKLQSCSHHLLKFQN</sequence>
<gene>
    <name evidence="3" type="ORF">Nepgr_025636</name>
</gene>
<dbReference type="PANTHER" id="PTHR35992">
    <property type="entry name" value="CYTOMATRIX PROTEIN-LIKE PROTEIN"/>
    <property type="match status" value="1"/>
</dbReference>
<proteinExistence type="predicted"/>
<keyword evidence="1" id="KW-0175">Coiled coil</keyword>
<reference evidence="3" key="1">
    <citation type="submission" date="2023-05" db="EMBL/GenBank/DDBJ databases">
        <title>Nepenthes gracilis genome sequencing.</title>
        <authorList>
            <person name="Fukushima K."/>
        </authorList>
    </citation>
    <scope>NUCLEOTIDE SEQUENCE</scope>
    <source>
        <strain evidence="3">SING2019-196</strain>
    </source>
</reference>
<keyword evidence="4" id="KW-1185">Reference proteome</keyword>
<feature type="coiled-coil region" evidence="1">
    <location>
        <begin position="214"/>
        <end position="276"/>
    </location>
</feature>
<protein>
    <submittedName>
        <fullName evidence="3">Uncharacterized protein</fullName>
    </submittedName>
</protein>
<evidence type="ECO:0000256" key="1">
    <source>
        <dbReference type="SAM" id="Coils"/>
    </source>
</evidence>
<name>A0AAD3T5A5_NEPGR</name>
<evidence type="ECO:0000313" key="3">
    <source>
        <dbReference type="EMBL" id="GMH23793.1"/>
    </source>
</evidence>
<evidence type="ECO:0000313" key="4">
    <source>
        <dbReference type="Proteomes" id="UP001279734"/>
    </source>
</evidence>
<organism evidence="3 4">
    <name type="scientific">Nepenthes gracilis</name>
    <name type="common">Slender pitcher plant</name>
    <dbReference type="NCBI Taxonomy" id="150966"/>
    <lineage>
        <taxon>Eukaryota</taxon>
        <taxon>Viridiplantae</taxon>
        <taxon>Streptophyta</taxon>
        <taxon>Embryophyta</taxon>
        <taxon>Tracheophyta</taxon>
        <taxon>Spermatophyta</taxon>
        <taxon>Magnoliopsida</taxon>
        <taxon>eudicotyledons</taxon>
        <taxon>Gunneridae</taxon>
        <taxon>Pentapetalae</taxon>
        <taxon>Caryophyllales</taxon>
        <taxon>Nepenthaceae</taxon>
        <taxon>Nepenthes</taxon>
    </lineage>
</organism>
<dbReference type="EMBL" id="BSYO01000026">
    <property type="protein sequence ID" value="GMH23793.1"/>
    <property type="molecule type" value="Genomic_DNA"/>
</dbReference>
<evidence type="ECO:0000256" key="2">
    <source>
        <dbReference type="SAM" id="MobiDB-lite"/>
    </source>
</evidence>
<dbReference type="AlphaFoldDB" id="A0AAD3T5A5"/>
<dbReference type="PANTHER" id="PTHR35992:SF1">
    <property type="entry name" value="CYTOMATRIX PROTEIN-LIKE PROTEIN"/>
    <property type="match status" value="1"/>
</dbReference>